<proteinExistence type="predicted"/>
<comment type="caution">
    <text evidence="2">The sequence shown here is derived from an EMBL/GenBank/DDBJ whole genome shotgun (WGS) entry which is preliminary data.</text>
</comment>
<organism evidence="2 3">
    <name type="scientific">Aureimonas pseudogalii</name>
    <dbReference type="NCBI Taxonomy" id="1744844"/>
    <lineage>
        <taxon>Bacteria</taxon>
        <taxon>Pseudomonadati</taxon>
        <taxon>Pseudomonadota</taxon>
        <taxon>Alphaproteobacteria</taxon>
        <taxon>Hyphomicrobiales</taxon>
        <taxon>Aurantimonadaceae</taxon>
        <taxon>Aureimonas</taxon>
    </lineage>
</organism>
<dbReference type="RefSeq" id="WP_183196831.1">
    <property type="nucleotide sequence ID" value="NZ_JACIEK010000001.1"/>
</dbReference>
<keyword evidence="1" id="KW-0732">Signal</keyword>
<sequence>MRGFRTIVFATVLALGAGVLPAAAYTYTNPTYGTSASFPAKAFPRIMPASPDGEGQGWRSDDGAEIVIYALDNVERRTPRTLVDWRRSLDRVTYQRTGSNWAVVSGFRPDGRIFYERYIFRGGLIHSVSVRYPPDLRDPYDRLLKPITESLRGPAR</sequence>
<reference evidence="2 3" key="1">
    <citation type="submission" date="2020-08" db="EMBL/GenBank/DDBJ databases">
        <title>Genomic Encyclopedia of Type Strains, Phase IV (KMG-IV): sequencing the most valuable type-strain genomes for metagenomic binning, comparative biology and taxonomic classification.</title>
        <authorList>
            <person name="Goeker M."/>
        </authorList>
    </citation>
    <scope>NUCLEOTIDE SEQUENCE [LARGE SCALE GENOMIC DNA]</scope>
    <source>
        <strain evidence="2 3">DSM 102238</strain>
    </source>
</reference>
<feature type="signal peptide" evidence="1">
    <location>
        <begin position="1"/>
        <end position="24"/>
    </location>
</feature>
<evidence type="ECO:0000313" key="2">
    <source>
        <dbReference type="EMBL" id="MBB3996308.1"/>
    </source>
</evidence>
<evidence type="ECO:0000256" key="1">
    <source>
        <dbReference type="SAM" id="SignalP"/>
    </source>
</evidence>
<name>A0A7W6E7U9_9HYPH</name>
<dbReference type="Proteomes" id="UP000542776">
    <property type="component" value="Unassembled WGS sequence"/>
</dbReference>
<dbReference type="EMBL" id="JACIEK010000001">
    <property type="protein sequence ID" value="MBB3996308.1"/>
    <property type="molecule type" value="Genomic_DNA"/>
</dbReference>
<dbReference type="AlphaFoldDB" id="A0A7W6E7U9"/>
<accession>A0A7W6E7U9</accession>
<protein>
    <submittedName>
        <fullName evidence="2">Uncharacterized protein</fullName>
    </submittedName>
</protein>
<feature type="chain" id="PRO_5031184364" evidence="1">
    <location>
        <begin position="25"/>
        <end position="156"/>
    </location>
</feature>
<gene>
    <name evidence="2" type="ORF">GGR04_000129</name>
</gene>
<keyword evidence="3" id="KW-1185">Reference proteome</keyword>
<evidence type="ECO:0000313" key="3">
    <source>
        <dbReference type="Proteomes" id="UP000542776"/>
    </source>
</evidence>